<keyword evidence="2" id="KW-1185">Reference proteome</keyword>
<comment type="caution">
    <text evidence="1">The sequence shown here is derived from an EMBL/GenBank/DDBJ whole genome shotgun (WGS) entry which is preliminary data.</text>
</comment>
<evidence type="ECO:0000313" key="2">
    <source>
        <dbReference type="Proteomes" id="UP000460221"/>
    </source>
</evidence>
<organism evidence="1 2">
    <name type="scientific">Nakamurella alba</name>
    <dbReference type="NCBI Taxonomy" id="2665158"/>
    <lineage>
        <taxon>Bacteria</taxon>
        <taxon>Bacillati</taxon>
        <taxon>Actinomycetota</taxon>
        <taxon>Actinomycetes</taxon>
        <taxon>Nakamurellales</taxon>
        <taxon>Nakamurellaceae</taxon>
        <taxon>Nakamurella</taxon>
    </lineage>
</organism>
<reference evidence="1 2" key="1">
    <citation type="submission" date="2019-11" db="EMBL/GenBank/DDBJ databases">
        <authorList>
            <person name="Jiang L.-Q."/>
        </authorList>
    </citation>
    <scope>NUCLEOTIDE SEQUENCE [LARGE SCALE GENOMIC DNA]</scope>
    <source>
        <strain evidence="1 2">YIM 132087</strain>
    </source>
</reference>
<proteinExistence type="predicted"/>
<protein>
    <submittedName>
        <fullName evidence="1">Uncharacterized protein</fullName>
    </submittedName>
</protein>
<accession>A0A7K1FRK2</accession>
<dbReference type="EMBL" id="WLYK01000006">
    <property type="protein sequence ID" value="MTD15434.1"/>
    <property type="molecule type" value="Genomic_DNA"/>
</dbReference>
<dbReference type="AlphaFoldDB" id="A0A7K1FRK2"/>
<sequence length="46" mass="5167">MRAGRRMVGVRMVSVFNVSQTDPIEPSAELLLVRPRLLDEEQGAEL</sequence>
<dbReference type="Proteomes" id="UP000460221">
    <property type="component" value="Unassembled WGS sequence"/>
</dbReference>
<gene>
    <name evidence="1" type="ORF">GIS00_15965</name>
</gene>
<dbReference type="RefSeq" id="WP_154769442.1">
    <property type="nucleotide sequence ID" value="NZ_WLYK01000006.1"/>
</dbReference>
<evidence type="ECO:0000313" key="1">
    <source>
        <dbReference type="EMBL" id="MTD15434.1"/>
    </source>
</evidence>
<name>A0A7K1FRK2_9ACTN</name>